<proteinExistence type="predicted"/>
<dbReference type="EMBL" id="LXQA011396355">
    <property type="protein sequence ID" value="MCI95773.1"/>
    <property type="molecule type" value="Genomic_DNA"/>
</dbReference>
<protein>
    <submittedName>
        <fullName evidence="1">Uncharacterized protein</fullName>
    </submittedName>
</protein>
<accession>A0A392W7N0</accession>
<comment type="caution">
    <text evidence="1">The sequence shown here is derived from an EMBL/GenBank/DDBJ whole genome shotgun (WGS) entry which is preliminary data.</text>
</comment>
<evidence type="ECO:0000313" key="2">
    <source>
        <dbReference type="Proteomes" id="UP000265520"/>
    </source>
</evidence>
<name>A0A392W7N0_9FABA</name>
<reference evidence="1 2" key="1">
    <citation type="journal article" date="2018" name="Front. Plant Sci.">
        <title>Red Clover (Trifolium pratense) and Zigzag Clover (T. medium) - A Picture of Genomic Similarities and Differences.</title>
        <authorList>
            <person name="Dluhosova J."/>
            <person name="Istvanek J."/>
            <person name="Nedelnik J."/>
            <person name="Repkova J."/>
        </authorList>
    </citation>
    <scope>NUCLEOTIDE SEQUENCE [LARGE SCALE GENOMIC DNA]</scope>
    <source>
        <strain evidence="2">cv. 10/8</strain>
        <tissue evidence="1">Leaf</tissue>
    </source>
</reference>
<dbReference type="Proteomes" id="UP000265520">
    <property type="component" value="Unassembled WGS sequence"/>
</dbReference>
<feature type="non-terminal residue" evidence="1">
    <location>
        <position position="1"/>
    </location>
</feature>
<keyword evidence="2" id="KW-1185">Reference proteome</keyword>
<organism evidence="1 2">
    <name type="scientific">Trifolium medium</name>
    <dbReference type="NCBI Taxonomy" id="97028"/>
    <lineage>
        <taxon>Eukaryota</taxon>
        <taxon>Viridiplantae</taxon>
        <taxon>Streptophyta</taxon>
        <taxon>Embryophyta</taxon>
        <taxon>Tracheophyta</taxon>
        <taxon>Spermatophyta</taxon>
        <taxon>Magnoliopsida</taxon>
        <taxon>eudicotyledons</taxon>
        <taxon>Gunneridae</taxon>
        <taxon>Pentapetalae</taxon>
        <taxon>rosids</taxon>
        <taxon>fabids</taxon>
        <taxon>Fabales</taxon>
        <taxon>Fabaceae</taxon>
        <taxon>Papilionoideae</taxon>
        <taxon>50 kb inversion clade</taxon>
        <taxon>NPAAA clade</taxon>
        <taxon>Hologalegina</taxon>
        <taxon>IRL clade</taxon>
        <taxon>Trifolieae</taxon>
        <taxon>Trifolium</taxon>
    </lineage>
</organism>
<evidence type="ECO:0000313" key="1">
    <source>
        <dbReference type="EMBL" id="MCI95773.1"/>
    </source>
</evidence>
<sequence length="43" mass="4236">VSIAPLPSDGCLSFNTINSPAPSLVGSRFARVVVGGGGSPFFG</sequence>
<dbReference type="AlphaFoldDB" id="A0A392W7N0"/>